<evidence type="ECO:0000256" key="5">
    <source>
        <dbReference type="ARBA" id="ARBA00013958"/>
    </source>
</evidence>
<keyword evidence="12" id="KW-0346">Stress response</keyword>
<dbReference type="InterPro" id="IPR001478">
    <property type="entry name" value="PDZ"/>
</dbReference>
<dbReference type="InterPro" id="IPR001940">
    <property type="entry name" value="Peptidase_S1C"/>
</dbReference>
<dbReference type="NCBIfam" id="TIGR02037">
    <property type="entry name" value="degP_htrA_DO"/>
    <property type="match status" value="1"/>
</dbReference>
<dbReference type="RefSeq" id="WP_136354954.1">
    <property type="nucleotide sequence ID" value="NZ_SSNY01000002.1"/>
</dbReference>
<feature type="region of interest" description="Disordered" evidence="14">
    <location>
        <begin position="390"/>
        <end position="412"/>
    </location>
</feature>
<dbReference type="SUPFAM" id="SSF50156">
    <property type="entry name" value="PDZ domain-like"/>
    <property type="match status" value="2"/>
</dbReference>
<evidence type="ECO:0000256" key="8">
    <source>
        <dbReference type="ARBA" id="ARBA00022737"/>
    </source>
</evidence>
<evidence type="ECO:0000256" key="7">
    <source>
        <dbReference type="ARBA" id="ARBA00022729"/>
    </source>
</evidence>
<proteinExistence type="inferred from homology"/>
<sequence length="512" mass="52692">MSNQSFTTHRNRILALAGVALLAVSLAVGTTLMVGDAGAAGIPQASQALPSYADIVAADKPAVVTITTKMKVQDTSADGQQQFEQQFGPNSPYDDFFRQFFGEENPFGHLPQQRRPTQTAMALGSGFIVSSDGMIVTNNHVIDGATDIRVTLDDGQQYKGTLVGHDAKNDLAVVKIDAGKPLPTLSWGDSDKLRAGDAVLAIGNPFGIGTTVTSGIVSARGRDLHNGPYDDFIQVDAAINHGNSGGPLVDADGKVVGINTAIYSPNGGNVGVGFAIPSDQAEAVVAKLETGAKIEHGYIGVEIQSVTKDVADAIGLSSESGALVAQVVDGSPAAKAGLKSGDVVTALGGKPIATPKDLSRLVADMAPGDKADITVWRHGKSLDLSIAAGKGSEEKQASVDNGNGAQPGSAMQSDSALGIGFAGLTPTMRDRFGIDPSVEGVIVTRVANDKPAADSGIQRGDIIVSINQQPVTSASDAMKVLKTAEKAGRKSVLLQVERGDTEMFVGVPFGNA</sequence>
<keyword evidence="17" id="KW-1185">Reference proteome</keyword>
<dbReference type="PRINTS" id="PR00834">
    <property type="entry name" value="PROTEASES2C"/>
</dbReference>
<evidence type="ECO:0000256" key="12">
    <source>
        <dbReference type="ARBA" id="ARBA00023016"/>
    </source>
</evidence>
<dbReference type="InterPro" id="IPR036034">
    <property type="entry name" value="PDZ_sf"/>
</dbReference>
<accession>A0ABY2QBG4</accession>
<evidence type="ECO:0000256" key="14">
    <source>
        <dbReference type="SAM" id="MobiDB-lite"/>
    </source>
</evidence>
<feature type="domain" description="PDZ" evidence="15">
    <location>
        <begin position="300"/>
        <end position="352"/>
    </location>
</feature>
<evidence type="ECO:0000256" key="3">
    <source>
        <dbReference type="ARBA" id="ARBA00010541"/>
    </source>
</evidence>
<dbReference type="Proteomes" id="UP000306441">
    <property type="component" value="Unassembled WGS sequence"/>
</dbReference>
<dbReference type="Gene3D" id="2.40.10.120">
    <property type="match status" value="1"/>
</dbReference>
<evidence type="ECO:0000256" key="2">
    <source>
        <dbReference type="ARBA" id="ARBA00004418"/>
    </source>
</evidence>
<keyword evidence="6" id="KW-0645">Protease</keyword>
<protein>
    <recommendedName>
        <fullName evidence="5">Probable periplasmic serine endoprotease DegP-like</fullName>
        <ecNumber evidence="4">3.4.21.107</ecNumber>
    </recommendedName>
    <alternativeName>
        <fullName evidence="13">Protease Do</fullName>
    </alternativeName>
</protein>
<evidence type="ECO:0000256" key="11">
    <source>
        <dbReference type="ARBA" id="ARBA00022825"/>
    </source>
</evidence>
<dbReference type="SUPFAM" id="SSF50494">
    <property type="entry name" value="Trypsin-like serine proteases"/>
    <property type="match status" value="1"/>
</dbReference>
<evidence type="ECO:0000256" key="10">
    <source>
        <dbReference type="ARBA" id="ARBA00022801"/>
    </source>
</evidence>
<evidence type="ECO:0000256" key="4">
    <source>
        <dbReference type="ARBA" id="ARBA00013035"/>
    </source>
</evidence>
<evidence type="ECO:0000256" key="13">
    <source>
        <dbReference type="ARBA" id="ARBA00032850"/>
    </source>
</evidence>
<dbReference type="PANTHER" id="PTHR22939">
    <property type="entry name" value="SERINE PROTEASE FAMILY S1C HTRA-RELATED"/>
    <property type="match status" value="1"/>
</dbReference>
<comment type="similarity">
    <text evidence="3">Belongs to the peptidase S1C family.</text>
</comment>
<dbReference type="InterPro" id="IPR011782">
    <property type="entry name" value="Pept_S1C_Do"/>
</dbReference>
<dbReference type="EMBL" id="SSNY01000002">
    <property type="protein sequence ID" value="THF59159.1"/>
    <property type="molecule type" value="Genomic_DNA"/>
</dbReference>
<dbReference type="PROSITE" id="PS50106">
    <property type="entry name" value="PDZ"/>
    <property type="match status" value="2"/>
</dbReference>
<feature type="compositionally biased region" description="Polar residues" evidence="14">
    <location>
        <begin position="398"/>
        <end position="412"/>
    </location>
</feature>
<dbReference type="InterPro" id="IPR009003">
    <property type="entry name" value="Peptidase_S1_PA"/>
</dbReference>
<comment type="catalytic activity">
    <reaction evidence="1">
        <text>Acts on substrates that are at least partially unfolded. The cleavage site P1 residue is normally between a pair of hydrophobic residues, such as Val-|-Val.</text>
        <dbReference type="EC" id="3.4.21.107"/>
    </reaction>
</comment>
<keyword evidence="8" id="KW-0677">Repeat</keyword>
<keyword evidence="9" id="KW-0574">Periplasm</keyword>
<comment type="subcellular location">
    <subcellularLocation>
        <location evidence="2">Periplasm</location>
    </subcellularLocation>
</comment>
<evidence type="ECO:0000256" key="6">
    <source>
        <dbReference type="ARBA" id="ARBA00022670"/>
    </source>
</evidence>
<keyword evidence="10" id="KW-0378">Hydrolase</keyword>
<gene>
    <name evidence="16" type="ORF">E6C48_05805</name>
</gene>
<evidence type="ECO:0000259" key="15">
    <source>
        <dbReference type="PROSITE" id="PS50106"/>
    </source>
</evidence>
<dbReference type="Gene3D" id="2.30.42.10">
    <property type="match status" value="2"/>
</dbReference>
<evidence type="ECO:0000256" key="9">
    <source>
        <dbReference type="ARBA" id="ARBA00022764"/>
    </source>
</evidence>
<name>A0ABY2QBG4_9HYPH</name>
<dbReference type="Pfam" id="PF13365">
    <property type="entry name" value="Trypsin_2"/>
    <property type="match status" value="1"/>
</dbReference>
<keyword evidence="11" id="KW-0720">Serine protease</keyword>
<evidence type="ECO:0000313" key="16">
    <source>
        <dbReference type="EMBL" id="THF59159.1"/>
    </source>
</evidence>
<organism evidence="16 17">
    <name type="scientific">Ollibium composti</name>
    <dbReference type="NCBI Taxonomy" id="2675109"/>
    <lineage>
        <taxon>Bacteria</taxon>
        <taxon>Pseudomonadati</taxon>
        <taxon>Pseudomonadota</taxon>
        <taxon>Alphaproteobacteria</taxon>
        <taxon>Hyphomicrobiales</taxon>
        <taxon>Phyllobacteriaceae</taxon>
        <taxon>Ollibium</taxon>
    </lineage>
</organism>
<dbReference type="EC" id="3.4.21.107" evidence="4"/>
<evidence type="ECO:0000256" key="1">
    <source>
        <dbReference type="ARBA" id="ARBA00001772"/>
    </source>
</evidence>
<dbReference type="PANTHER" id="PTHR22939:SF130">
    <property type="entry name" value="PERIPLASMIC SERINE ENDOPROTEASE DEGP-LIKE-RELATED"/>
    <property type="match status" value="1"/>
</dbReference>
<dbReference type="Pfam" id="PF13180">
    <property type="entry name" value="PDZ_2"/>
    <property type="match status" value="2"/>
</dbReference>
<dbReference type="SMART" id="SM00228">
    <property type="entry name" value="PDZ"/>
    <property type="match status" value="2"/>
</dbReference>
<comment type="caution">
    <text evidence="16">The sequence shown here is derived from an EMBL/GenBank/DDBJ whole genome shotgun (WGS) entry which is preliminary data.</text>
</comment>
<reference evidence="16 17" key="1">
    <citation type="submission" date="2019-04" db="EMBL/GenBank/DDBJ databases">
        <title>Mesorhizobium composti sp. nov., isolated from compost.</title>
        <authorList>
            <person name="Lin S.-Y."/>
            <person name="Hameed A."/>
            <person name="Hsieh Y.-T."/>
            <person name="Young C.-C."/>
        </authorList>
    </citation>
    <scope>NUCLEOTIDE SEQUENCE [LARGE SCALE GENOMIC DNA]</scope>
    <source>
        <strain evidence="16 17">CC-YTH430</strain>
    </source>
</reference>
<keyword evidence="7" id="KW-0732">Signal</keyword>
<evidence type="ECO:0000313" key="17">
    <source>
        <dbReference type="Proteomes" id="UP000306441"/>
    </source>
</evidence>
<dbReference type="CDD" id="cd10839">
    <property type="entry name" value="cpPDZ1_DegP-like"/>
    <property type="match status" value="1"/>
</dbReference>
<feature type="domain" description="PDZ" evidence="15">
    <location>
        <begin position="413"/>
        <end position="484"/>
    </location>
</feature>